<evidence type="ECO:0000259" key="2">
    <source>
        <dbReference type="PROSITE" id="PS51094"/>
    </source>
</evidence>
<name>A0A5B0XAV4_9GAMM</name>
<dbReference type="InterPro" id="IPR002178">
    <property type="entry name" value="PTS_EIIA_type-2_dom"/>
</dbReference>
<proteinExistence type="predicted"/>
<dbReference type="PROSITE" id="PS51094">
    <property type="entry name" value="PTS_EIIA_TYPE_2"/>
    <property type="match status" value="1"/>
</dbReference>
<comment type="caution">
    <text evidence="4">The sequence shown here is derived from an EMBL/GenBank/DDBJ whole genome shotgun (WGS) entry which is preliminary data.</text>
</comment>
<dbReference type="SUPFAM" id="SSF52794">
    <property type="entry name" value="PTS system IIB component-like"/>
    <property type="match status" value="1"/>
</dbReference>
<dbReference type="Gene3D" id="3.40.930.10">
    <property type="entry name" value="Mannitol-specific EII, Chain A"/>
    <property type="match status" value="1"/>
</dbReference>
<dbReference type="InterPro" id="IPR036095">
    <property type="entry name" value="PTS_EIIB-like_sf"/>
</dbReference>
<dbReference type="InterPro" id="IPR050661">
    <property type="entry name" value="BglG_antiterminators"/>
</dbReference>
<dbReference type="GO" id="GO:0009401">
    <property type="term" value="P:phosphoenolpyruvate-dependent sugar phosphotransferase system"/>
    <property type="evidence" value="ECO:0007669"/>
    <property type="project" value="InterPro"/>
</dbReference>
<dbReference type="AlphaFoldDB" id="A0A5B0XAV4"/>
<accession>A0A5B0XAV4</accession>
<evidence type="ECO:0000256" key="1">
    <source>
        <dbReference type="ARBA" id="ARBA00022679"/>
    </source>
</evidence>
<dbReference type="PROSITE" id="PS51099">
    <property type="entry name" value="PTS_EIIB_TYPE_2"/>
    <property type="match status" value="1"/>
</dbReference>
<dbReference type="PANTHER" id="PTHR30185:SF13">
    <property type="entry name" value="LICABCH OPERON REGULATOR-RELATED"/>
    <property type="match status" value="1"/>
</dbReference>
<dbReference type="Pfam" id="PF00359">
    <property type="entry name" value="PTS_EIIA_2"/>
    <property type="match status" value="1"/>
</dbReference>
<dbReference type="EMBL" id="VTUW01000001">
    <property type="protein sequence ID" value="KAA1195587.1"/>
    <property type="molecule type" value="Genomic_DNA"/>
</dbReference>
<gene>
    <name evidence="4" type="ORF">F0L16_00175</name>
</gene>
<feature type="domain" description="PTS EIIA type-2" evidence="2">
    <location>
        <begin position="123"/>
        <end position="264"/>
    </location>
</feature>
<reference evidence="4 5" key="1">
    <citation type="submission" date="2019-09" db="EMBL/GenBank/DDBJ databases">
        <title>Whole genome sequence of Photorhabdus heterorhabditis strain ETL (Enterobacteriales: Enterobacteriaceae) a bacterial symbiont of Heterorhabditis zealandica strain ETL (Rhabditida: Heterorhabditidae).</title>
        <authorList>
            <person name="Lulamba T.E."/>
            <person name="Serepa-Dlamini M.H."/>
        </authorList>
    </citation>
    <scope>NUCLEOTIDE SEQUENCE [LARGE SCALE GENOMIC DNA]</scope>
    <source>
        <strain evidence="4 5">ETL</strain>
    </source>
</reference>
<evidence type="ECO:0000313" key="5">
    <source>
        <dbReference type="Proteomes" id="UP000322184"/>
    </source>
</evidence>
<dbReference type="Proteomes" id="UP000322184">
    <property type="component" value="Unassembled WGS sequence"/>
</dbReference>
<dbReference type="GO" id="GO:0008982">
    <property type="term" value="F:protein-N(PI)-phosphohistidine-sugar phosphotransferase activity"/>
    <property type="evidence" value="ECO:0007669"/>
    <property type="project" value="InterPro"/>
</dbReference>
<sequence>MNNQYELGYLAVHIGVGLERNYNTGYTRYPQVLIVTDAGNSTIRMIESNIIREFHQLKLRNIIALCEYQQLESVDENFIITTVRLTEKNKPIVKIAPFPTPYQLEQIGWLAMIDRTKPYILERFFDEKYFMILKRKITQKALFKYVCKKLETDGYVPKNFYSSLIEREAIVSTLLGKGIALPHTLGLVAHKTVVVTILAPDGIEWDKEKKEMANVIFLLAISKAEYEEAMIIYDLFVTFLREKATKRLLNSQGFYDFQVIAKDSLGCSV</sequence>
<feature type="domain" description="PTS EIIB type-2" evidence="3">
    <location>
        <begin position="30"/>
        <end position="119"/>
    </location>
</feature>
<evidence type="ECO:0008006" key="6">
    <source>
        <dbReference type="Google" id="ProtNLM"/>
    </source>
</evidence>
<dbReference type="PANTHER" id="PTHR30185">
    <property type="entry name" value="CRYPTIC BETA-GLUCOSIDE BGL OPERON ANTITERMINATOR"/>
    <property type="match status" value="1"/>
</dbReference>
<organism evidence="4 5">
    <name type="scientific">Photorhabdus heterorhabditis</name>
    <dbReference type="NCBI Taxonomy" id="880156"/>
    <lineage>
        <taxon>Bacteria</taxon>
        <taxon>Pseudomonadati</taxon>
        <taxon>Pseudomonadota</taxon>
        <taxon>Gammaproteobacteria</taxon>
        <taxon>Enterobacterales</taxon>
        <taxon>Morganellaceae</taxon>
        <taxon>Photorhabdus</taxon>
    </lineage>
</organism>
<keyword evidence="1" id="KW-0808">Transferase</keyword>
<dbReference type="SUPFAM" id="SSF55804">
    <property type="entry name" value="Phoshotransferase/anion transport protein"/>
    <property type="match status" value="1"/>
</dbReference>
<dbReference type="InterPro" id="IPR013011">
    <property type="entry name" value="PTS_EIIB_2"/>
</dbReference>
<protein>
    <recommendedName>
        <fullName evidence="6">PTS EIIA type-2 domain-containing protein</fullName>
    </recommendedName>
</protein>
<dbReference type="InterPro" id="IPR016152">
    <property type="entry name" value="PTrfase/Anion_transptr"/>
</dbReference>
<evidence type="ECO:0000259" key="3">
    <source>
        <dbReference type="PROSITE" id="PS51099"/>
    </source>
</evidence>
<evidence type="ECO:0000313" key="4">
    <source>
        <dbReference type="EMBL" id="KAA1195587.1"/>
    </source>
</evidence>
<dbReference type="CDD" id="cd05568">
    <property type="entry name" value="PTS_IIB_bgl_like"/>
    <property type="match status" value="1"/>
</dbReference>